<comment type="caution">
    <text evidence="3">The sequence shown here is derived from an EMBL/GenBank/DDBJ whole genome shotgun (WGS) entry which is preliminary data.</text>
</comment>
<keyword evidence="4" id="KW-1185">Reference proteome</keyword>
<dbReference type="InterPro" id="IPR044925">
    <property type="entry name" value="His-Me_finger_sf"/>
</dbReference>
<proteinExistence type="predicted"/>
<keyword evidence="3" id="KW-0255">Endonuclease</keyword>
<dbReference type="PANTHER" id="PTHR33607:SF2">
    <property type="entry name" value="ENDONUCLEASE-1"/>
    <property type="match status" value="1"/>
</dbReference>
<dbReference type="AlphaFoldDB" id="A0A109N2U9"/>
<evidence type="ECO:0000256" key="2">
    <source>
        <dbReference type="ARBA" id="ARBA00022801"/>
    </source>
</evidence>
<sequence length="263" mass="30525">MKNSFEVLEQEREMAMATLVEFSENREYYDENKDQELKKAYYQEDSLSRDGLKNLLAVTHKDQLNYSPHRHVYPWVDLQENGKLKSLYSGKGMDPIKAIEEDIRILEVLSSQSEKLENMLVNCEHVVPQSWFNKKEPMRGDLHHLFACEPGCNSSRGNFPYHDFEDYVPEVGAAGIKAGCGKSEEGKFEPEYGKGIVARATMYFSIRYEGIINSSNVNMALLLEWHRLFPVSTYEKHRNQAIQEIQGNRNPFIDFPEMAEKWL</sequence>
<dbReference type="PANTHER" id="PTHR33607">
    <property type="entry name" value="ENDONUCLEASE-1"/>
    <property type="match status" value="1"/>
</dbReference>
<evidence type="ECO:0000313" key="4">
    <source>
        <dbReference type="Proteomes" id="UP000064189"/>
    </source>
</evidence>
<dbReference type="GO" id="GO:0016787">
    <property type="term" value="F:hydrolase activity"/>
    <property type="evidence" value="ECO:0007669"/>
    <property type="project" value="UniProtKB-KW"/>
</dbReference>
<keyword evidence="2" id="KW-0378">Hydrolase</keyword>
<dbReference type="RefSeq" id="WP_061140242.1">
    <property type="nucleotide sequence ID" value="NZ_LNNH01000003.1"/>
</dbReference>
<name>A0A109N2U9_9BACI</name>
<dbReference type="Pfam" id="PF04231">
    <property type="entry name" value="Endonuclease_1"/>
    <property type="match status" value="1"/>
</dbReference>
<dbReference type="InterPro" id="IPR007346">
    <property type="entry name" value="Endonuclease-I"/>
</dbReference>
<evidence type="ECO:0000256" key="1">
    <source>
        <dbReference type="ARBA" id="ARBA00022722"/>
    </source>
</evidence>
<dbReference type="EMBL" id="LNNH01000003">
    <property type="protein sequence ID" value="KWW22492.1"/>
    <property type="molecule type" value="Genomic_DNA"/>
</dbReference>
<dbReference type="Proteomes" id="UP000064189">
    <property type="component" value="Unassembled WGS sequence"/>
</dbReference>
<organism evidence="3 4">
    <name type="scientific">Peribacillus simplex</name>
    <dbReference type="NCBI Taxonomy" id="1478"/>
    <lineage>
        <taxon>Bacteria</taxon>
        <taxon>Bacillati</taxon>
        <taxon>Bacillota</taxon>
        <taxon>Bacilli</taxon>
        <taxon>Bacillales</taxon>
        <taxon>Bacillaceae</taxon>
        <taxon>Peribacillus</taxon>
    </lineage>
</organism>
<gene>
    <name evidence="3" type="ORF">AS888_11670</name>
</gene>
<accession>A0A109N2U9</accession>
<protein>
    <submittedName>
        <fullName evidence="3">Endonuclease I</fullName>
    </submittedName>
</protein>
<dbReference type="SUPFAM" id="SSF54060">
    <property type="entry name" value="His-Me finger endonucleases"/>
    <property type="match status" value="1"/>
</dbReference>
<keyword evidence="1" id="KW-0540">Nuclease</keyword>
<evidence type="ECO:0000313" key="3">
    <source>
        <dbReference type="EMBL" id="KWW22492.1"/>
    </source>
</evidence>
<dbReference type="GO" id="GO:0004519">
    <property type="term" value="F:endonuclease activity"/>
    <property type="evidence" value="ECO:0007669"/>
    <property type="project" value="UniProtKB-KW"/>
</dbReference>
<reference evidence="3 4" key="1">
    <citation type="submission" date="2015-11" db="EMBL/GenBank/DDBJ databases">
        <title>Genome Sequence of Bacillus simplex strain VanAntwerpen2.</title>
        <authorList>
            <person name="Couger M.B."/>
        </authorList>
    </citation>
    <scope>NUCLEOTIDE SEQUENCE [LARGE SCALE GENOMIC DNA]</scope>
    <source>
        <strain evidence="3 4">VanAntwerpen02</strain>
    </source>
</reference>